<dbReference type="Pfam" id="PF01488">
    <property type="entry name" value="Shikimate_DH"/>
    <property type="match status" value="1"/>
</dbReference>
<evidence type="ECO:0000256" key="4">
    <source>
        <dbReference type="ARBA" id="ARBA00022857"/>
    </source>
</evidence>
<evidence type="ECO:0000313" key="14">
    <source>
        <dbReference type="Proteomes" id="UP000198405"/>
    </source>
</evidence>
<dbReference type="Gene3D" id="3.40.50.10860">
    <property type="entry name" value="Leucine Dehydrogenase, chain A, domain 1"/>
    <property type="match status" value="1"/>
</dbReference>
<dbReference type="RefSeq" id="WP_089323192.1">
    <property type="nucleotide sequence ID" value="NZ_FZOB01000007.1"/>
</dbReference>
<organism evidence="13 14">
    <name type="scientific">Desulfurobacterium atlanticum</name>
    <dbReference type="NCBI Taxonomy" id="240169"/>
    <lineage>
        <taxon>Bacteria</taxon>
        <taxon>Pseudomonadati</taxon>
        <taxon>Aquificota</taxon>
        <taxon>Aquificia</taxon>
        <taxon>Desulfurobacteriales</taxon>
        <taxon>Desulfurobacteriaceae</taxon>
        <taxon>Desulfurobacterium</taxon>
    </lineage>
</organism>
<sequence length="279" mass="30498">MRITGKTEVYGIFGFPVKHSLSPLMQTAAFRALGIDAVYVPFEVSPENLDKAVEGLKAMNIKGVNVTVPLKERIIPYLDSIDKTAEFMGAANTVKNIDGKLYGYNTDGDGFVDSLIEEGIEVRDRKVLIIGAGGSAKAIAYALLKSGVNRIVIANRTIEKAESLADKLKGIGDVNTVSLLNINSVIDKFDILINTTSVGMEEDDPFLFDYNHIKSYMVVVDIIYKPFETKLLKVAKSKGAKTINGLGMLIHQGARAFKIWTGKEAPVEVMRKVLLEGLK</sequence>
<dbReference type="Pfam" id="PF08501">
    <property type="entry name" value="Shikimate_dh_N"/>
    <property type="match status" value="1"/>
</dbReference>
<feature type="binding site" evidence="9">
    <location>
        <position position="107"/>
    </location>
    <ligand>
        <name>shikimate</name>
        <dbReference type="ChEBI" id="CHEBI:36208"/>
    </ligand>
</feature>
<evidence type="ECO:0000256" key="8">
    <source>
        <dbReference type="ARBA" id="ARBA00060613"/>
    </source>
</evidence>
<keyword evidence="6 9" id="KW-0057">Aromatic amino acid biosynthesis</keyword>
<dbReference type="FunFam" id="3.40.50.720:FF:000086">
    <property type="entry name" value="Quinate/shikimate dehydrogenase"/>
    <property type="match status" value="1"/>
</dbReference>
<dbReference type="InterPro" id="IPR041121">
    <property type="entry name" value="SDH_C"/>
</dbReference>
<evidence type="ECO:0000256" key="6">
    <source>
        <dbReference type="ARBA" id="ARBA00023141"/>
    </source>
</evidence>
<accession>A0A238ZBF5</accession>
<dbReference type="EC" id="1.1.1.25" evidence="2 9"/>
<dbReference type="NCBIfam" id="NF001314">
    <property type="entry name" value="PRK00258.2-2"/>
    <property type="match status" value="1"/>
</dbReference>
<evidence type="ECO:0000256" key="9">
    <source>
        <dbReference type="HAMAP-Rule" id="MF_00222"/>
    </source>
</evidence>
<feature type="binding site" evidence="9">
    <location>
        <position position="222"/>
    </location>
    <ligand>
        <name>NADP(+)</name>
        <dbReference type="ChEBI" id="CHEBI:58349"/>
    </ligand>
</feature>
<dbReference type="Gene3D" id="3.40.50.720">
    <property type="entry name" value="NAD(P)-binding Rossmann-like Domain"/>
    <property type="match status" value="1"/>
</dbReference>
<keyword evidence="5 9" id="KW-0560">Oxidoreductase</keyword>
<dbReference type="InterPro" id="IPR013708">
    <property type="entry name" value="Shikimate_DH-bd_N"/>
</dbReference>
<feature type="domain" description="SDH C-terminal" evidence="12">
    <location>
        <begin position="245"/>
        <end position="275"/>
    </location>
</feature>
<dbReference type="GO" id="GO:0019632">
    <property type="term" value="P:shikimate metabolic process"/>
    <property type="evidence" value="ECO:0007669"/>
    <property type="project" value="InterPro"/>
</dbReference>
<evidence type="ECO:0000256" key="7">
    <source>
        <dbReference type="ARBA" id="ARBA00049442"/>
    </source>
</evidence>
<feature type="binding site" evidence="9">
    <location>
        <position position="252"/>
    </location>
    <ligand>
        <name>shikimate</name>
        <dbReference type="ChEBI" id="CHEBI:36208"/>
    </ligand>
</feature>
<dbReference type="NCBIfam" id="TIGR00507">
    <property type="entry name" value="aroE"/>
    <property type="match status" value="1"/>
</dbReference>
<evidence type="ECO:0000259" key="12">
    <source>
        <dbReference type="Pfam" id="PF18317"/>
    </source>
</evidence>
<keyword evidence="4 9" id="KW-0521">NADP</keyword>
<dbReference type="GO" id="GO:0050661">
    <property type="term" value="F:NADP binding"/>
    <property type="evidence" value="ECO:0007669"/>
    <property type="project" value="InterPro"/>
</dbReference>
<comment type="caution">
    <text evidence="9">Lacks conserved residue(s) required for the propagation of feature annotation.</text>
</comment>
<dbReference type="InterPro" id="IPR036291">
    <property type="entry name" value="NAD(P)-bd_dom_sf"/>
</dbReference>
<gene>
    <name evidence="9" type="primary">aroE</name>
    <name evidence="13" type="ORF">SAMN06265340_10768</name>
</gene>
<protein>
    <recommendedName>
        <fullName evidence="2 9">Shikimate dehydrogenase (NADP(+))</fullName>
        <shortName evidence="9">SDH</shortName>
        <ecNumber evidence="2 9">1.1.1.25</ecNumber>
    </recommendedName>
</protein>
<feature type="binding site" evidence="9">
    <location>
        <begin position="131"/>
        <end position="135"/>
    </location>
    <ligand>
        <name>NADP(+)</name>
        <dbReference type="ChEBI" id="CHEBI:58349"/>
    </ligand>
</feature>
<feature type="binding site" evidence="9">
    <location>
        <begin position="20"/>
        <end position="22"/>
    </location>
    <ligand>
        <name>shikimate</name>
        <dbReference type="ChEBI" id="CHEBI:36208"/>
    </ligand>
</feature>
<dbReference type="UniPathway" id="UPA00053">
    <property type="reaction ID" value="UER00087"/>
</dbReference>
<feature type="binding site" evidence="9">
    <location>
        <position position="67"/>
    </location>
    <ligand>
        <name>shikimate</name>
        <dbReference type="ChEBI" id="CHEBI:36208"/>
    </ligand>
</feature>
<dbReference type="GO" id="GO:0009073">
    <property type="term" value="P:aromatic amino acid family biosynthetic process"/>
    <property type="evidence" value="ECO:0007669"/>
    <property type="project" value="UniProtKB-KW"/>
</dbReference>
<feature type="domain" description="Shikimate dehydrogenase substrate binding N-terminal" evidence="11">
    <location>
        <begin position="12"/>
        <end position="94"/>
    </location>
</feature>
<evidence type="ECO:0000256" key="5">
    <source>
        <dbReference type="ARBA" id="ARBA00023002"/>
    </source>
</evidence>
<dbReference type="PANTHER" id="PTHR21089:SF1">
    <property type="entry name" value="BIFUNCTIONAL 3-DEHYDROQUINATE DEHYDRATASE_SHIKIMATE DEHYDROGENASE, CHLOROPLASTIC"/>
    <property type="match status" value="1"/>
</dbReference>
<dbReference type="SUPFAM" id="SSF51735">
    <property type="entry name" value="NAD(P)-binding Rossmann-fold domains"/>
    <property type="match status" value="1"/>
</dbReference>
<dbReference type="AlphaFoldDB" id="A0A238ZBF5"/>
<evidence type="ECO:0000256" key="1">
    <source>
        <dbReference type="ARBA" id="ARBA00004871"/>
    </source>
</evidence>
<dbReference type="PANTHER" id="PTHR21089">
    <property type="entry name" value="SHIKIMATE DEHYDROGENASE"/>
    <property type="match status" value="1"/>
</dbReference>
<comment type="pathway">
    <text evidence="8">Aromatic compound metabolism; 3,4-dihydroxybenzoate biosynthesis; 3-dehydroquinate from D-quinate (NAD(+) route).</text>
</comment>
<evidence type="ECO:0000256" key="3">
    <source>
        <dbReference type="ARBA" id="ARBA00022605"/>
    </source>
</evidence>
<comment type="similarity">
    <text evidence="9">Belongs to the shikimate dehydrogenase family.</text>
</comment>
<proteinExistence type="inferred from homology"/>
<feature type="domain" description="Quinate/shikimate 5-dehydrogenase/glutamyl-tRNA reductase" evidence="10">
    <location>
        <begin position="121"/>
        <end position="197"/>
    </location>
</feature>
<evidence type="ECO:0000259" key="11">
    <source>
        <dbReference type="Pfam" id="PF08501"/>
    </source>
</evidence>
<keyword evidence="14" id="KW-1185">Reference proteome</keyword>
<feature type="binding site" evidence="9">
    <location>
        <position position="224"/>
    </location>
    <ligand>
        <name>shikimate</name>
        <dbReference type="ChEBI" id="CHEBI:36208"/>
    </ligand>
</feature>
<dbReference type="InterPro" id="IPR006151">
    <property type="entry name" value="Shikm_DH/Glu-tRNA_Rdtase"/>
</dbReference>
<dbReference type="NCBIfam" id="NF001319">
    <property type="entry name" value="PRK00258.3-3"/>
    <property type="match status" value="1"/>
</dbReference>
<dbReference type="HAMAP" id="MF_00222">
    <property type="entry name" value="Shikimate_DH_AroE"/>
    <property type="match status" value="1"/>
</dbReference>
<dbReference type="Proteomes" id="UP000198405">
    <property type="component" value="Unassembled WGS sequence"/>
</dbReference>
<comment type="subunit">
    <text evidence="9">Homodimer.</text>
</comment>
<feature type="active site" description="Proton acceptor" evidence="9">
    <location>
        <position position="71"/>
    </location>
</feature>
<dbReference type="InterPro" id="IPR022893">
    <property type="entry name" value="Shikimate_DH_fam"/>
</dbReference>
<dbReference type="OrthoDB" id="9792692at2"/>
<dbReference type="GO" id="GO:0009423">
    <property type="term" value="P:chorismate biosynthetic process"/>
    <property type="evidence" value="ECO:0007669"/>
    <property type="project" value="UniProtKB-UniRule"/>
</dbReference>
<keyword evidence="3 9" id="KW-0028">Amino-acid biosynthesis</keyword>
<dbReference type="SUPFAM" id="SSF53223">
    <property type="entry name" value="Aminoacid dehydrogenase-like, N-terminal domain"/>
    <property type="match status" value="1"/>
</dbReference>
<dbReference type="InterPro" id="IPR046346">
    <property type="entry name" value="Aminoacid_DH-like_N_sf"/>
</dbReference>
<reference evidence="14" key="1">
    <citation type="submission" date="2017-06" db="EMBL/GenBank/DDBJ databases">
        <authorList>
            <person name="Varghese N."/>
            <person name="Submissions S."/>
        </authorList>
    </citation>
    <scope>NUCLEOTIDE SEQUENCE [LARGE SCALE GENOMIC DNA]</scope>
    <source>
        <strain evidence="14">DSM 15668</strain>
    </source>
</reference>
<name>A0A238ZBF5_9BACT</name>
<feature type="binding site" evidence="9">
    <location>
        <position position="245"/>
    </location>
    <ligand>
        <name>NADP(+)</name>
        <dbReference type="ChEBI" id="CHEBI:58349"/>
    </ligand>
</feature>
<dbReference type="GO" id="GO:0005829">
    <property type="term" value="C:cytosol"/>
    <property type="evidence" value="ECO:0007669"/>
    <property type="project" value="TreeGrafter"/>
</dbReference>
<comment type="catalytic activity">
    <reaction evidence="7 9">
        <text>shikimate + NADP(+) = 3-dehydroshikimate + NADPH + H(+)</text>
        <dbReference type="Rhea" id="RHEA:17737"/>
        <dbReference type="ChEBI" id="CHEBI:15378"/>
        <dbReference type="ChEBI" id="CHEBI:16630"/>
        <dbReference type="ChEBI" id="CHEBI:36208"/>
        <dbReference type="ChEBI" id="CHEBI:57783"/>
        <dbReference type="ChEBI" id="CHEBI:58349"/>
        <dbReference type="EC" id="1.1.1.25"/>
    </reaction>
</comment>
<comment type="function">
    <text evidence="9">Involved in the biosynthesis of the chorismate, which leads to the biosynthesis of aromatic amino acids. Catalyzes the reversible NADPH linked reduction of 3-dehydroshikimate (DHSA) to yield shikimate (SA).</text>
</comment>
<dbReference type="CDD" id="cd01065">
    <property type="entry name" value="NAD_bind_Shikimate_DH"/>
    <property type="match status" value="1"/>
</dbReference>
<comment type="pathway">
    <text evidence="1 9">Metabolic intermediate biosynthesis; chorismate biosynthesis; chorismate from D-erythrose 4-phosphate and phosphoenolpyruvate: step 4/7.</text>
</comment>
<dbReference type="GO" id="GO:0008652">
    <property type="term" value="P:amino acid biosynthetic process"/>
    <property type="evidence" value="ECO:0007669"/>
    <property type="project" value="UniProtKB-KW"/>
</dbReference>
<evidence type="ECO:0000256" key="2">
    <source>
        <dbReference type="ARBA" id="ARBA00012962"/>
    </source>
</evidence>
<feature type="binding site" evidence="9">
    <location>
        <position position="92"/>
    </location>
    <ligand>
        <name>shikimate</name>
        <dbReference type="ChEBI" id="CHEBI:36208"/>
    </ligand>
</feature>
<dbReference type="GO" id="GO:0004764">
    <property type="term" value="F:shikimate 3-dehydrogenase (NADP+) activity"/>
    <property type="evidence" value="ECO:0007669"/>
    <property type="project" value="UniProtKB-UniRule"/>
</dbReference>
<evidence type="ECO:0000259" key="10">
    <source>
        <dbReference type="Pfam" id="PF01488"/>
    </source>
</evidence>
<dbReference type="EMBL" id="FZOB01000007">
    <property type="protein sequence ID" value="SNR80261.1"/>
    <property type="molecule type" value="Genomic_DNA"/>
</dbReference>
<dbReference type="InterPro" id="IPR011342">
    <property type="entry name" value="Shikimate_DH"/>
</dbReference>
<feature type="binding site" evidence="9">
    <location>
        <begin position="155"/>
        <end position="160"/>
    </location>
    <ligand>
        <name>NADP(+)</name>
        <dbReference type="ChEBI" id="CHEBI:58349"/>
    </ligand>
</feature>
<dbReference type="Pfam" id="PF18317">
    <property type="entry name" value="SDH_C"/>
    <property type="match status" value="1"/>
</dbReference>
<evidence type="ECO:0000313" key="13">
    <source>
        <dbReference type="EMBL" id="SNR80261.1"/>
    </source>
</evidence>